<dbReference type="EMBL" id="JXXN02003726">
    <property type="protein sequence ID" value="THD21231.1"/>
    <property type="molecule type" value="Genomic_DNA"/>
</dbReference>
<dbReference type="InterPro" id="IPR027267">
    <property type="entry name" value="AH/BAR_dom_sf"/>
</dbReference>
<proteinExistence type="predicted"/>
<dbReference type="GO" id="GO:0005543">
    <property type="term" value="F:phospholipid binding"/>
    <property type="evidence" value="ECO:0007669"/>
    <property type="project" value="TreeGrafter"/>
</dbReference>
<accession>A0A4E0R6M3</accession>
<dbReference type="GO" id="GO:0006886">
    <property type="term" value="P:intracellular protein transport"/>
    <property type="evidence" value="ECO:0007669"/>
    <property type="project" value="TreeGrafter"/>
</dbReference>
<dbReference type="Pfam" id="PF06456">
    <property type="entry name" value="Arfaptin"/>
    <property type="match status" value="1"/>
</dbReference>
<feature type="region of interest" description="Disordered" evidence="1">
    <location>
        <begin position="62"/>
        <end position="88"/>
    </location>
</feature>
<reference evidence="3" key="1">
    <citation type="submission" date="2019-03" db="EMBL/GenBank/DDBJ databases">
        <title>Improved annotation for the trematode Fasciola hepatica.</title>
        <authorList>
            <person name="Choi Y.-J."/>
            <person name="Martin J."/>
            <person name="Mitreva M."/>
        </authorList>
    </citation>
    <scope>NUCLEOTIDE SEQUENCE [LARGE SCALE GENOMIC DNA]</scope>
</reference>
<dbReference type="GO" id="GO:0019904">
    <property type="term" value="F:protein domain specific binding"/>
    <property type="evidence" value="ECO:0007669"/>
    <property type="project" value="InterPro"/>
</dbReference>
<gene>
    <name evidence="3" type="ORF">D915_008163</name>
</gene>
<dbReference type="PROSITE" id="PS50870">
    <property type="entry name" value="AH"/>
    <property type="match status" value="1"/>
</dbReference>
<protein>
    <submittedName>
        <fullName evidence="3">ADP-ribosylation factor-interacting protein 1</fullName>
    </submittedName>
</protein>
<evidence type="ECO:0000313" key="4">
    <source>
        <dbReference type="Proteomes" id="UP000230066"/>
    </source>
</evidence>
<dbReference type="Proteomes" id="UP000230066">
    <property type="component" value="Unassembled WGS sequence"/>
</dbReference>
<feature type="compositionally biased region" description="Basic and acidic residues" evidence="1">
    <location>
        <begin position="62"/>
        <end position="84"/>
    </location>
</feature>
<name>A0A4E0R6M3_FASHE</name>
<feature type="domain" description="AH" evidence="2">
    <location>
        <begin position="132"/>
        <end position="337"/>
    </location>
</feature>
<dbReference type="InterPro" id="IPR010504">
    <property type="entry name" value="AH_dom"/>
</dbReference>
<dbReference type="GO" id="GO:0032588">
    <property type="term" value="C:trans-Golgi network membrane"/>
    <property type="evidence" value="ECO:0007669"/>
    <property type="project" value="TreeGrafter"/>
</dbReference>
<dbReference type="PANTHER" id="PTHR12141:SF5">
    <property type="entry name" value="ARFAPTIN"/>
    <property type="match status" value="1"/>
</dbReference>
<dbReference type="InterPro" id="IPR030798">
    <property type="entry name" value="Arfaptin_fam"/>
</dbReference>
<dbReference type="SUPFAM" id="SSF103657">
    <property type="entry name" value="BAR/IMD domain-like"/>
    <property type="match status" value="1"/>
</dbReference>
<organism evidence="3 4">
    <name type="scientific">Fasciola hepatica</name>
    <name type="common">Liver fluke</name>
    <dbReference type="NCBI Taxonomy" id="6192"/>
    <lineage>
        <taxon>Eukaryota</taxon>
        <taxon>Metazoa</taxon>
        <taxon>Spiralia</taxon>
        <taxon>Lophotrochozoa</taxon>
        <taxon>Platyhelminthes</taxon>
        <taxon>Trematoda</taxon>
        <taxon>Digenea</taxon>
        <taxon>Plagiorchiida</taxon>
        <taxon>Echinostomata</taxon>
        <taxon>Echinostomatoidea</taxon>
        <taxon>Fasciolidae</taxon>
        <taxon>Fasciola</taxon>
    </lineage>
</organism>
<dbReference type="PANTHER" id="PTHR12141">
    <property type="entry name" value="ARFAPTIN-RELATED"/>
    <property type="match status" value="1"/>
</dbReference>
<evidence type="ECO:0000313" key="3">
    <source>
        <dbReference type="EMBL" id="THD21231.1"/>
    </source>
</evidence>
<dbReference type="GO" id="GO:0034315">
    <property type="term" value="P:regulation of Arp2/3 complex-mediated actin nucleation"/>
    <property type="evidence" value="ECO:0007669"/>
    <property type="project" value="TreeGrafter"/>
</dbReference>
<keyword evidence="4" id="KW-1185">Reference proteome</keyword>
<sequence>MNGYTIDEKKAENNDHGFQFDQNQDVFGGPQSTAFPVDQVNSVVNGNIGAPIATDERVLNPSESHRSIARPDDQSFHADVEPQSRDTCQGHSVNIDRPNLLKRLESIRAWGRNTIKCTKQVIEEKLGTSSPTCDENLDLRIESLRHMQKQYKTLLDLVKQFSVGFTKTIQSQRQVAGQLAHLGQQQIELTGEFAYNAETQRMAVFRGEKLLAALDAFCDGLNTLIHHTFEDTFLTIKQMHTARVEYDAYRKEAEVVRTSPRKSTQPSSPQSRRAEEAISRFVACENNLNRLKSAVDAKLRLLHENRARVMQHNLLLLHNSTMAYYAGDEERLDAVLKQFNVRVKSPLPSNSPVNPPCFSPSQPFANSLPQPLHGPSVDVSLDRTGDSVSVNGFAPVAKIG</sequence>
<comment type="caution">
    <text evidence="3">The sequence shown here is derived from an EMBL/GenBank/DDBJ whole genome shotgun (WGS) entry which is preliminary data.</text>
</comment>
<dbReference type="Gene3D" id="1.20.1270.60">
    <property type="entry name" value="Arfaptin homology (AH) domain/BAR domain"/>
    <property type="match status" value="1"/>
</dbReference>
<dbReference type="SMART" id="SM01015">
    <property type="entry name" value="Arfaptin"/>
    <property type="match status" value="1"/>
</dbReference>
<evidence type="ECO:0000256" key="1">
    <source>
        <dbReference type="SAM" id="MobiDB-lite"/>
    </source>
</evidence>
<evidence type="ECO:0000259" key="2">
    <source>
        <dbReference type="PROSITE" id="PS50870"/>
    </source>
</evidence>
<dbReference type="AlphaFoldDB" id="A0A4E0R6M3"/>